<dbReference type="GO" id="GO:0061665">
    <property type="term" value="F:SUMO ligase activity"/>
    <property type="evidence" value="ECO:0007669"/>
    <property type="project" value="TreeGrafter"/>
</dbReference>
<dbReference type="PROSITE" id="PS50800">
    <property type="entry name" value="SAP"/>
    <property type="match status" value="1"/>
</dbReference>
<keyword evidence="6 10" id="KW-0863">Zinc-finger</keyword>
<proteinExistence type="inferred from homology"/>
<feature type="compositionally biased region" description="Basic and acidic residues" evidence="11">
    <location>
        <begin position="577"/>
        <end position="593"/>
    </location>
</feature>
<evidence type="ECO:0000256" key="2">
    <source>
        <dbReference type="ARBA" id="ARBA00004718"/>
    </source>
</evidence>
<evidence type="ECO:0000256" key="11">
    <source>
        <dbReference type="SAM" id="MobiDB-lite"/>
    </source>
</evidence>
<dbReference type="InterPro" id="IPR019787">
    <property type="entry name" value="Znf_PHD-finger"/>
</dbReference>
<dbReference type="InterPro" id="IPR011011">
    <property type="entry name" value="Znf_FYVE_PHD"/>
</dbReference>
<dbReference type="PANTHER" id="PTHR10782:SF4">
    <property type="entry name" value="TONALLI, ISOFORM E"/>
    <property type="match status" value="1"/>
</dbReference>
<feature type="domain" description="SAP" evidence="12">
    <location>
        <begin position="13"/>
        <end position="47"/>
    </location>
</feature>
<protein>
    <recommendedName>
        <fullName evidence="15">SP-RING-type domain-containing protein</fullName>
    </recommendedName>
</protein>
<dbReference type="GO" id="GO:0008270">
    <property type="term" value="F:zinc ion binding"/>
    <property type="evidence" value="ECO:0007669"/>
    <property type="project" value="UniProtKB-KW"/>
</dbReference>
<feature type="compositionally biased region" description="Basic and acidic residues" evidence="11">
    <location>
        <begin position="738"/>
        <end position="755"/>
    </location>
</feature>
<dbReference type="Gene3D" id="1.10.720.30">
    <property type="entry name" value="SAP domain"/>
    <property type="match status" value="1"/>
</dbReference>
<feature type="compositionally biased region" description="Low complexity" evidence="11">
    <location>
        <begin position="628"/>
        <end position="649"/>
    </location>
</feature>
<accession>A0A0G4GWJ6</accession>
<keyword evidence="9" id="KW-0539">Nucleus</keyword>
<feature type="compositionally biased region" description="Low complexity" evidence="11">
    <location>
        <begin position="865"/>
        <end position="877"/>
    </location>
</feature>
<dbReference type="AlphaFoldDB" id="A0A0G4GWJ6"/>
<feature type="region of interest" description="Disordered" evidence="11">
    <location>
        <begin position="164"/>
        <end position="220"/>
    </location>
</feature>
<dbReference type="GO" id="GO:0016925">
    <property type="term" value="P:protein sumoylation"/>
    <property type="evidence" value="ECO:0007669"/>
    <property type="project" value="UniProtKB-UniPathway"/>
</dbReference>
<keyword evidence="8" id="KW-0862">Zinc</keyword>
<evidence type="ECO:0000313" key="14">
    <source>
        <dbReference type="EMBL" id="CEM35122.1"/>
    </source>
</evidence>
<evidence type="ECO:0000259" key="13">
    <source>
        <dbReference type="PROSITE" id="PS51044"/>
    </source>
</evidence>
<comment type="subcellular location">
    <subcellularLocation>
        <location evidence="1">Nucleus</location>
    </subcellularLocation>
</comment>
<evidence type="ECO:0000256" key="5">
    <source>
        <dbReference type="ARBA" id="ARBA00022723"/>
    </source>
</evidence>
<dbReference type="Gene3D" id="3.30.40.10">
    <property type="entry name" value="Zinc/RING finger domain, C3HC4 (zinc finger)"/>
    <property type="match status" value="2"/>
</dbReference>
<dbReference type="VEuPathDB" id="CryptoDB:Cvel_23629"/>
<dbReference type="InterPro" id="IPR036361">
    <property type="entry name" value="SAP_dom_sf"/>
</dbReference>
<name>A0A0G4GWJ6_9ALVE</name>
<evidence type="ECO:0000256" key="1">
    <source>
        <dbReference type="ARBA" id="ARBA00004123"/>
    </source>
</evidence>
<evidence type="ECO:0000259" key="12">
    <source>
        <dbReference type="PROSITE" id="PS50800"/>
    </source>
</evidence>
<feature type="compositionally biased region" description="Low complexity" evidence="11">
    <location>
        <begin position="187"/>
        <end position="213"/>
    </location>
</feature>
<feature type="compositionally biased region" description="Basic and acidic residues" evidence="11">
    <location>
        <begin position="878"/>
        <end position="888"/>
    </location>
</feature>
<keyword evidence="4" id="KW-0808">Transferase</keyword>
<evidence type="ECO:0000256" key="9">
    <source>
        <dbReference type="ARBA" id="ARBA00023242"/>
    </source>
</evidence>
<dbReference type="SMART" id="SM00513">
    <property type="entry name" value="SAP"/>
    <property type="match status" value="1"/>
</dbReference>
<dbReference type="PANTHER" id="PTHR10782">
    <property type="entry name" value="ZINC FINGER MIZ DOMAIN-CONTAINING PROTEIN"/>
    <property type="match status" value="1"/>
</dbReference>
<dbReference type="Pfam" id="PF02037">
    <property type="entry name" value="SAP"/>
    <property type="match status" value="1"/>
</dbReference>
<keyword evidence="5" id="KW-0479">Metal-binding</keyword>
<dbReference type="GO" id="GO:0005634">
    <property type="term" value="C:nucleus"/>
    <property type="evidence" value="ECO:0007669"/>
    <property type="project" value="UniProtKB-SubCell"/>
</dbReference>
<comment type="pathway">
    <text evidence="2">Protein modification; protein sumoylation.</text>
</comment>
<dbReference type="InterPro" id="IPR001965">
    <property type="entry name" value="Znf_PHD"/>
</dbReference>
<feature type="region of interest" description="Disordered" evidence="11">
    <location>
        <begin position="552"/>
        <end position="1198"/>
    </location>
</feature>
<feature type="compositionally biased region" description="Gly residues" evidence="11">
    <location>
        <begin position="1132"/>
        <end position="1141"/>
    </location>
</feature>
<feature type="compositionally biased region" description="Polar residues" evidence="11">
    <location>
        <begin position="978"/>
        <end position="1000"/>
    </location>
</feature>
<gene>
    <name evidence="14" type="ORF">Cvel_23629</name>
</gene>
<feature type="compositionally biased region" description="Basic and acidic residues" evidence="11">
    <location>
        <begin position="923"/>
        <end position="945"/>
    </location>
</feature>
<dbReference type="CDD" id="cd16650">
    <property type="entry name" value="SP-RING_PIAS-like"/>
    <property type="match status" value="1"/>
</dbReference>
<dbReference type="Pfam" id="PF02891">
    <property type="entry name" value="zf-MIZ"/>
    <property type="match status" value="1"/>
</dbReference>
<feature type="compositionally biased region" description="Low complexity" evidence="11">
    <location>
        <begin position="1142"/>
        <end position="1158"/>
    </location>
</feature>
<dbReference type="SUPFAM" id="SSF68906">
    <property type="entry name" value="SAP domain"/>
    <property type="match status" value="1"/>
</dbReference>
<keyword evidence="7" id="KW-0833">Ubl conjugation pathway</keyword>
<feature type="compositionally biased region" description="Basic and acidic residues" evidence="11">
    <location>
        <begin position="616"/>
        <end position="625"/>
    </location>
</feature>
<feature type="compositionally biased region" description="Basic and acidic residues" evidence="11">
    <location>
        <begin position="768"/>
        <end position="780"/>
    </location>
</feature>
<dbReference type="SUPFAM" id="SSF57903">
    <property type="entry name" value="FYVE/PHD zinc finger"/>
    <property type="match status" value="1"/>
</dbReference>
<evidence type="ECO:0000256" key="7">
    <source>
        <dbReference type="ARBA" id="ARBA00022786"/>
    </source>
</evidence>
<organism evidence="14">
    <name type="scientific">Chromera velia CCMP2878</name>
    <dbReference type="NCBI Taxonomy" id="1169474"/>
    <lineage>
        <taxon>Eukaryota</taxon>
        <taxon>Sar</taxon>
        <taxon>Alveolata</taxon>
        <taxon>Colpodellida</taxon>
        <taxon>Chromeraceae</taxon>
        <taxon>Chromera</taxon>
    </lineage>
</organism>
<evidence type="ECO:0000256" key="4">
    <source>
        <dbReference type="ARBA" id="ARBA00022679"/>
    </source>
</evidence>
<dbReference type="GO" id="GO:0000785">
    <property type="term" value="C:chromatin"/>
    <property type="evidence" value="ECO:0007669"/>
    <property type="project" value="TreeGrafter"/>
</dbReference>
<evidence type="ECO:0000256" key="10">
    <source>
        <dbReference type="PROSITE-ProRule" id="PRU00452"/>
    </source>
</evidence>
<dbReference type="UniPathway" id="UPA00886"/>
<dbReference type="SMART" id="SM00249">
    <property type="entry name" value="PHD"/>
    <property type="match status" value="1"/>
</dbReference>
<dbReference type="InterPro" id="IPR013083">
    <property type="entry name" value="Znf_RING/FYVE/PHD"/>
</dbReference>
<evidence type="ECO:0000256" key="8">
    <source>
        <dbReference type="ARBA" id="ARBA00022833"/>
    </source>
</evidence>
<dbReference type="EMBL" id="CDMZ01001609">
    <property type="protein sequence ID" value="CEM35122.1"/>
    <property type="molecule type" value="Genomic_DNA"/>
</dbReference>
<evidence type="ECO:0000256" key="3">
    <source>
        <dbReference type="ARBA" id="ARBA00005383"/>
    </source>
</evidence>
<sequence>MQSYNTVEYQRMYSAMRVDDLKNECRRRNLRVSGSKSELVSRLMSSHSQQIATSAVVQQQQQRAAQTAHSLQQPHQSLLAQQPYQMQYYGGAPGGGLLNQGIPMGAMGGYNYAQPVQLTMLHMHGGANPTMSPQRQPQQQSQQTQHQQQVQPLPSNIATQRLPMQQQVQVQHQQPRQLQPQPPPPAQRQGAQQQQRGQVQPPQQRASHTAAAAGSGGGGGAIGPSRIGSCICKDPSRSDWLVQCTECNKKMHFTCVGFPPPRFRQPEVPSGFVCPLCKLKDLDPFMKMVSIGMAKLVEPRARHHVMSAAFTPVKYSENIRLNDWAEFRNSGGEMMLYCIKMSTDKSDAYKCSYPRTLYVRVNDRSALEVKEPVPERKRKDEPQSVSPYLKASSGNSFHFEWTCEPNVKHLLVLLDCRRETASSLEQHIRNRLQHPSLEQAQDRVRQLLTQKGDDEVELLDRDLSVKVLCPYTCVRINVPARGKDCEHLQCFDLHGFLDVTSRTFFNKRWQCPSCHHRLFLKTIVVDPLFQRMLKDNETQDAALVEFQQDGSWKISRGDEGGQSSDEESRGVGAAPRVKTEEGSAAGGHEDPRKLAAFQKHNPTVIDLDSDDEEEEGGGKEKEAERGPASSSSSSSSASSSSATAALASAPHRSDFRPAAVAPSSSASANCAAPAASSVVLVRAAPRRPAADDDEEPEPPPAPAGSGGPPSGQQQSGQQTEILHRQGVGRQEEGTLQQRQREGERVNGGWTEKERAALPANSLLSSHASRAEGERIPHGDDPSSSSCPSAVQAATRPPNPNSAVGSPPLLPHPNRGARLVFNPSTAERFRAQIQHQNPNRHPENPMHDPATAADALPPHLQNGTNSSSPLPLHLSPASDAERKRERGGDSRSPLASTPSQRSPSHQYRDADSMPRSPQPPLLMQERHREENGSTERDRDKERERPPWRMRNQGDQPIPQPSAVVTLSVHRGPPIPLPPSQQQGTGSKRALESSNSNPSQYPQRFHSKGSHPLSLVPRGAEGDGGRGVQDFVSGLNGHRQQQEDDNDDYGDGGIGAERHPKRHAGPDSIAAERRAAMTDGNLSPNPQPGNGRYGYGYGACPPHREGEGDSSYSGSSHIHPRGDGQNAHPPAGGHATGRGGPPGGHFYPPQPQTQTQYQQQSSMQIHGGRHAGGAPDTSEDVEMTGQRQRGSSEDPICIDD</sequence>
<reference evidence="14" key="1">
    <citation type="submission" date="2014-11" db="EMBL/GenBank/DDBJ databases">
        <authorList>
            <person name="Otto D Thomas"/>
            <person name="Naeem Raeece"/>
        </authorList>
    </citation>
    <scope>NUCLEOTIDE SEQUENCE</scope>
</reference>
<feature type="compositionally biased region" description="Polar residues" evidence="11">
    <location>
        <begin position="710"/>
        <end position="720"/>
    </location>
</feature>
<feature type="domain" description="SP-RING-type" evidence="13">
    <location>
        <begin position="452"/>
        <end position="538"/>
    </location>
</feature>
<evidence type="ECO:0000256" key="6">
    <source>
        <dbReference type="ARBA" id="ARBA00022771"/>
    </source>
</evidence>
<feature type="compositionally biased region" description="Low complexity" evidence="11">
    <location>
        <begin position="164"/>
        <end position="179"/>
    </location>
</feature>
<dbReference type="InterPro" id="IPR003034">
    <property type="entry name" value="SAP_dom"/>
</dbReference>
<comment type="similarity">
    <text evidence="3">Belongs to the PIAS family.</text>
</comment>
<feature type="compositionally biased region" description="Low complexity" evidence="11">
    <location>
        <begin position="657"/>
        <end position="687"/>
    </location>
</feature>
<evidence type="ECO:0008006" key="15">
    <source>
        <dbReference type="Google" id="ProtNLM"/>
    </source>
</evidence>
<dbReference type="InterPro" id="IPR004181">
    <property type="entry name" value="Znf_MIZ"/>
</dbReference>
<feature type="compositionally biased region" description="Polar residues" evidence="11">
    <location>
        <begin position="892"/>
        <end position="904"/>
    </location>
</feature>
<feature type="region of interest" description="Disordered" evidence="11">
    <location>
        <begin position="123"/>
        <end position="151"/>
    </location>
</feature>
<dbReference type="Pfam" id="PF00628">
    <property type="entry name" value="PHD"/>
    <property type="match status" value="1"/>
</dbReference>
<dbReference type="PROSITE" id="PS51044">
    <property type="entry name" value="ZF_SP_RING"/>
    <property type="match status" value="1"/>
</dbReference>
<feature type="compositionally biased region" description="Low complexity" evidence="11">
    <location>
        <begin position="133"/>
        <end position="151"/>
    </location>
</feature>